<keyword evidence="6 8" id="KW-0067">ATP-binding</keyword>
<dbReference type="STRING" id="933852.A0A0C3BPQ7"/>
<name>A0A0C3BPQ7_SERVB</name>
<evidence type="ECO:0000256" key="8">
    <source>
        <dbReference type="RuleBase" id="RU362007"/>
    </source>
</evidence>
<dbReference type="InterPro" id="IPR022673">
    <property type="entry name" value="Hexokinase_C"/>
</dbReference>
<dbReference type="PRINTS" id="PR00475">
    <property type="entry name" value="HEXOKINASE"/>
</dbReference>
<evidence type="ECO:0000256" key="1">
    <source>
        <dbReference type="ARBA" id="ARBA00004888"/>
    </source>
</evidence>
<evidence type="ECO:0000256" key="2">
    <source>
        <dbReference type="ARBA" id="ARBA00009225"/>
    </source>
</evidence>
<dbReference type="SUPFAM" id="SSF53067">
    <property type="entry name" value="Actin-like ATPase domain"/>
    <property type="match status" value="2"/>
</dbReference>
<evidence type="ECO:0000256" key="6">
    <source>
        <dbReference type="ARBA" id="ARBA00022840"/>
    </source>
</evidence>
<dbReference type="EC" id="2.7.1.-" evidence="8"/>
<evidence type="ECO:0000259" key="10">
    <source>
        <dbReference type="Pfam" id="PF03727"/>
    </source>
</evidence>
<dbReference type="GO" id="GO:0001678">
    <property type="term" value="P:intracellular glucose homeostasis"/>
    <property type="evidence" value="ECO:0007669"/>
    <property type="project" value="InterPro"/>
</dbReference>
<sequence length="484" mass="53004">MPPLPNSNAPQPIRDVLDSIEQQFELSDEKLREITAHFVKMYQLGLQHGHEPMAMIPTFVTAVPDGSETGTFMAVDLGGTNFRVCEVTLEGNHKFSLKQKKFKVTEDLKTGPVTNLFDYMATCVGEFLEELGTVPEEEALHMGLTFSFPVEQTALGAGRLITWTKGFSATGAVGNDVVQLFQDSLDKKRINTKCCALVNDTVGTLLTRGYLTGSCFLGAIFGTGTNGAYVEDMAAIPKLKKKDAKHHDKMVINTEWGAFDNARHVLPLTRWDNALDRISINPRYQAYEKLISGMYLGEIARNILIYLIDLPPVPGSNPPQYYLFKGHSSKKMNTQYGFDSELLSKIKEDSTPGAIRQLLVEEMGFVTYQISDLDAEIVAWVCDKVASRSAALSACAVAATLIQCRYVQLGGEPGEKSADTLELGVDGSLVEFYPGFEQTMRKALRAIIGDKMEKTVKVRMAKDGSGVGAALCALVAVKSEAKLS</sequence>
<dbReference type="PANTHER" id="PTHR19443:SF30">
    <property type="entry name" value="GLUCOKINASE-1-RELATED"/>
    <property type="match status" value="1"/>
</dbReference>
<dbReference type="OrthoDB" id="419537at2759"/>
<dbReference type="InterPro" id="IPR001312">
    <property type="entry name" value="Hexokinase"/>
</dbReference>
<protein>
    <recommendedName>
        <fullName evidence="8">Phosphotransferase</fullName>
        <ecNumber evidence="8">2.7.1.-</ecNumber>
    </recommendedName>
</protein>
<dbReference type="GO" id="GO:0006096">
    <property type="term" value="P:glycolytic process"/>
    <property type="evidence" value="ECO:0007669"/>
    <property type="project" value="UniProtKB-UniPathway"/>
</dbReference>
<dbReference type="Pfam" id="PF00349">
    <property type="entry name" value="Hexokinase_1"/>
    <property type="match status" value="1"/>
</dbReference>
<dbReference type="EMBL" id="KN824278">
    <property type="protein sequence ID" value="KIM33441.1"/>
    <property type="molecule type" value="Genomic_DNA"/>
</dbReference>
<evidence type="ECO:0000313" key="12">
    <source>
        <dbReference type="Proteomes" id="UP000054097"/>
    </source>
</evidence>
<keyword evidence="12" id="KW-1185">Reference proteome</keyword>
<feature type="domain" description="Hexokinase N-terminal" evidence="9">
    <location>
        <begin position="17"/>
        <end position="210"/>
    </location>
</feature>
<keyword evidence="3 8" id="KW-0808">Transferase</keyword>
<evidence type="ECO:0000256" key="3">
    <source>
        <dbReference type="ARBA" id="ARBA00022679"/>
    </source>
</evidence>
<keyword evidence="7 8" id="KW-0324">Glycolysis</keyword>
<reference evidence="12" key="2">
    <citation type="submission" date="2015-01" db="EMBL/GenBank/DDBJ databases">
        <title>Evolutionary Origins and Diversification of the Mycorrhizal Mutualists.</title>
        <authorList>
            <consortium name="DOE Joint Genome Institute"/>
            <consortium name="Mycorrhizal Genomics Consortium"/>
            <person name="Kohler A."/>
            <person name="Kuo A."/>
            <person name="Nagy L.G."/>
            <person name="Floudas D."/>
            <person name="Copeland A."/>
            <person name="Barry K.W."/>
            <person name="Cichocki N."/>
            <person name="Veneault-Fourrey C."/>
            <person name="LaButti K."/>
            <person name="Lindquist E.A."/>
            <person name="Lipzen A."/>
            <person name="Lundell T."/>
            <person name="Morin E."/>
            <person name="Murat C."/>
            <person name="Riley R."/>
            <person name="Ohm R."/>
            <person name="Sun H."/>
            <person name="Tunlid A."/>
            <person name="Henrissat B."/>
            <person name="Grigoriev I.V."/>
            <person name="Hibbett D.S."/>
            <person name="Martin F."/>
        </authorList>
    </citation>
    <scope>NUCLEOTIDE SEQUENCE [LARGE SCALE GENOMIC DNA]</scope>
    <source>
        <strain evidence="12">MAFF 305830</strain>
    </source>
</reference>
<evidence type="ECO:0000313" key="11">
    <source>
        <dbReference type="EMBL" id="KIM33441.1"/>
    </source>
</evidence>
<dbReference type="GO" id="GO:0005536">
    <property type="term" value="F:D-glucose binding"/>
    <property type="evidence" value="ECO:0007669"/>
    <property type="project" value="InterPro"/>
</dbReference>
<dbReference type="Gene3D" id="1.10.287.1250">
    <property type="match status" value="1"/>
</dbReference>
<dbReference type="UniPathway" id="UPA00109">
    <property type="reaction ID" value="UER00180"/>
</dbReference>
<dbReference type="Gene3D" id="3.40.367.20">
    <property type="match status" value="1"/>
</dbReference>
<evidence type="ECO:0000256" key="7">
    <source>
        <dbReference type="ARBA" id="ARBA00023152"/>
    </source>
</evidence>
<dbReference type="AlphaFoldDB" id="A0A0C3BPQ7"/>
<dbReference type="Pfam" id="PF03727">
    <property type="entry name" value="Hexokinase_2"/>
    <property type="match status" value="1"/>
</dbReference>
<dbReference type="PANTHER" id="PTHR19443">
    <property type="entry name" value="HEXOKINASE"/>
    <property type="match status" value="1"/>
</dbReference>
<dbReference type="GO" id="GO:0005524">
    <property type="term" value="F:ATP binding"/>
    <property type="evidence" value="ECO:0007669"/>
    <property type="project" value="UniProtKB-UniRule"/>
</dbReference>
<evidence type="ECO:0000256" key="4">
    <source>
        <dbReference type="ARBA" id="ARBA00022741"/>
    </source>
</evidence>
<keyword evidence="5 8" id="KW-0418">Kinase</keyword>
<dbReference type="GO" id="GO:0008865">
    <property type="term" value="F:fructokinase activity"/>
    <property type="evidence" value="ECO:0007669"/>
    <property type="project" value="TreeGrafter"/>
</dbReference>
<feature type="domain" description="Hexokinase C-terminal" evidence="10">
    <location>
        <begin position="217"/>
        <end position="475"/>
    </location>
</feature>
<dbReference type="HOGENOM" id="CLU_014393_5_0_1"/>
<reference evidence="11 12" key="1">
    <citation type="submission" date="2014-04" db="EMBL/GenBank/DDBJ databases">
        <authorList>
            <consortium name="DOE Joint Genome Institute"/>
            <person name="Kuo A."/>
            <person name="Zuccaro A."/>
            <person name="Kohler A."/>
            <person name="Nagy L.G."/>
            <person name="Floudas D."/>
            <person name="Copeland A."/>
            <person name="Barry K.W."/>
            <person name="Cichocki N."/>
            <person name="Veneault-Fourrey C."/>
            <person name="LaButti K."/>
            <person name="Lindquist E.A."/>
            <person name="Lipzen A."/>
            <person name="Lundell T."/>
            <person name="Morin E."/>
            <person name="Murat C."/>
            <person name="Sun H."/>
            <person name="Tunlid A."/>
            <person name="Henrissat B."/>
            <person name="Grigoriev I.V."/>
            <person name="Hibbett D.S."/>
            <person name="Martin F."/>
            <person name="Nordberg H.P."/>
            <person name="Cantor M.N."/>
            <person name="Hua S.X."/>
        </authorList>
    </citation>
    <scope>NUCLEOTIDE SEQUENCE [LARGE SCALE GENOMIC DNA]</scope>
    <source>
        <strain evidence="11 12">MAFF 305830</strain>
    </source>
</reference>
<proteinExistence type="inferred from homology"/>
<dbReference type="GO" id="GO:0006006">
    <property type="term" value="P:glucose metabolic process"/>
    <property type="evidence" value="ECO:0007669"/>
    <property type="project" value="TreeGrafter"/>
</dbReference>
<dbReference type="InterPro" id="IPR022672">
    <property type="entry name" value="Hexokinase_N"/>
</dbReference>
<comment type="similarity">
    <text evidence="2 8">Belongs to the hexokinase family.</text>
</comment>
<dbReference type="FunFam" id="3.30.420.40:FF:000034">
    <property type="entry name" value="Phosphotransferase"/>
    <property type="match status" value="1"/>
</dbReference>
<accession>A0A0C3BPQ7</accession>
<dbReference type="Proteomes" id="UP000054097">
    <property type="component" value="Unassembled WGS sequence"/>
</dbReference>
<evidence type="ECO:0000256" key="5">
    <source>
        <dbReference type="ARBA" id="ARBA00022777"/>
    </source>
</evidence>
<gene>
    <name evidence="11" type="ORF">M408DRAFT_326158</name>
</gene>
<comment type="pathway">
    <text evidence="1">Carbohydrate degradation; glycolysis; D-glyceraldehyde 3-phosphate and glycerone phosphate from D-glucose: step 1/4.</text>
</comment>
<keyword evidence="4 8" id="KW-0547">Nucleotide-binding</keyword>
<dbReference type="GO" id="GO:0005829">
    <property type="term" value="C:cytosol"/>
    <property type="evidence" value="ECO:0007669"/>
    <property type="project" value="TreeGrafter"/>
</dbReference>
<dbReference type="PROSITE" id="PS51748">
    <property type="entry name" value="HEXOKINASE_2"/>
    <property type="match status" value="1"/>
</dbReference>
<evidence type="ECO:0000259" key="9">
    <source>
        <dbReference type="Pfam" id="PF00349"/>
    </source>
</evidence>
<organism evidence="11 12">
    <name type="scientific">Serendipita vermifera MAFF 305830</name>
    <dbReference type="NCBI Taxonomy" id="933852"/>
    <lineage>
        <taxon>Eukaryota</taxon>
        <taxon>Fungi</taxon>
        <taxon>Dikarya</taxon>
        <taxon>Basidiomycota</taxon>
        <taxon>Agaricomycotina</taxon>
        <taxon>Agaricomycetes</taxon>
        <taxon>Sebacinales</taxon>
        <taxon>Serendipitaceae</taxon>
        <taxon>Serendipita</taxon>
    </lineage>
</organism>
<dbReference type="InterPro" id="IPR043129">
    <property type="entry name" value="ATPase_NBD"/>
</dbReference>
<dbReference type="GO" id="GO:0004340">
    <property type="term" value="F:glucokinase activity"/>
    <property type="evidence" value="ECO:0007669"/>
    <property type="project" value="TreeGrafter"/>
</dbReference>
<dbReference type="GO" id="GO:0005739">
    <property type="term" value="C:mitochondrion"/>
    <property type="evidence" value="ECO:0007669"/>
    <property type="project" value="TreeGrafter"/>
</dbReference>
<dbReference type="Gene3D" id="3.30.420.40">
    <property type="match status" value="1"/>
</dbReference>